<evidence type="ECO:0000313" key="1">
    <source>
        <dbReference type="EMBL" id="JAH20240.1"/>
    </source>
</evidence>
<protein>
    <submittedName>
        <fullName evidence="1">Uncharacterized protein</fullName>
    </submittedName>
</protein>
<name>A0A0E9QVH9_ANGAN</name>
<dbReference type="EMBL" id="GBXM01088337">
    <property type="protein sequence ID" value="JAH20240.1"/>
    <property type="molecule type" value="Transcribed_RNA"/>
</dbReference>
<accession>A0A0E9QVH9</accession>
<sequence>MYITATCLPQIILHYMNAAMPHKLYAAYHCIPVVAIAIGA</sequence>
<organism evidence="1">
    <name type="scientific">Anguilla anguilla</name>
    <name type="common">European freshwater eel</name>
    <name type="synonym">Muraena anguilla</name>
    <dbReference type="NCBI Taxonomy" id="7936"/>
    <lineage>
        <taxon>Eukaryota</taxon>
        <taxon>Metazoa</taxon>
        <taxon>Chordata</taxon>
        <taxon>Craniata</taxon>
        <taxon>Vertebrata</taxon>
        <taxon>Euteleostomi</taxon>
        <taxon>Actinopterygii</taxon>
        <taxon>Neopterygii</taxon>
        <taxon>Teleostei</taxon>
        <taxon>Anguilliformes</taxon>
        <taxon>Anguillidae</taxon>
        <taxon>Anguilla</taxon>
    </lineage>
</organism>
<reference evidence="1" key="2">
    <citation type="journal article" date="2015" name="Fish Shellfish Immunol.">
        <title>Early steps in the European eel (Anguilla anguilla)-Vibrio vulnificus interaction in the gills: Role of the RtxA13 toxin.</title>
        <authorList>
            <person name="Callol A."/>
            <person name="Pajuelo D."/>
            <person name="Ebbesson L."/>
            <person name="Teles M."/>
            <person name="MacKenzie S."/>
            <person name="Amaro C."/>
        </authorList>
    </citation>
    <scope>NUCLEOTIDE SEQUENCE</scope>
</reference>
<reference evidence="1" key="1">
    <citation type="submission" date="2014-11" db="EMBL/GenBank/DDBJ databases">
        <authorList>
            <person name="Amaro Gonzalez C."/>
        </authorList>
    </citation>
    <scope>NUCLEOTIDE SEQUENCE</scope>
</reference>
<dbReference type="AlphaFoldDB" id="A0A0E9QVH9"/>
<proteinExistence type="predicted"/>